<dbReference type="PANTHER" id="PTHR11941">
    <property type="entry name" value="ENOYL-COA HYDRATASE-RELATED"/>
    <property type="match status" value="1"/>
</dbReference>
<proteinExistence type="predicted"/>
<name>A0ABR2X1D6_9FUNG</name>
<keyword evidence="1" id="KW-0413">Isomerase</keyword>
<gene>
    <name evidence="1" type="primary">ECI1</name>
    <name evidence="1" type="ORF">K7432_002514</name>
</gene>
<dbReference type="Gene3D" id="3.90.226.10">
    <property type="entry name" value="2-enoyl-CoA Hydratase, Chain A, domain 1"/>
    <property type="match status" value="1"/>
</dbReference>
<evidence type="ECO:0000313" key="2">
    <source>
        <dbReference type="Proteomes" id="UP001479436"/>
    </source>
</evidence>
<dbReference type="SUPFAM" id="SSF52096">
    <property type="entry name" value="ClpP/crotonase"/>
    <property type="match status" value="1"/>
</dbReference>
<reference evidence="1 2" key="1">
    <citation type="submission" date="2023-04" db="EMBL/GenBank/DDBJ databases">
        <title>Genome of Basidiobolus ranarum AG-B5.</title>
        <authorList>
            <person name="Stajich J.E."/>
            <person name="Carter-House D."/>
            <person name="Gryganskyi A."/>
        </authorList>
    </citation>
    <scope>NUCLEOTIDE SEQUENCE [LARGE SCALE GENOMIC DNA]</scope>
    <source>
        <strain evidence="1 2">AG-B5</strain>
    </source>
</reference>
<evidence type="ECO:0000313" key="1">
    <source>
        <dbReference type="EMBL" id="KAK9767579.1"/>
    </source>
</evidence>
<accession>A0ABR2X1D6</accession>
<keyword evidence="2" id="KW-1185">Reference proteome</keyword>
<protein>
    <submittedName>
        <fullName evidence="1">Dodecenoyl-CoA isomerase</fullName>
        <ecNumber evidence="1">5.3.3.8</ecNumber>
    </submittedName>
</protein>
<dbReference type="InterPro" id="IPR029045">
    <property type="entry name" value="ClpP/crotonase-like_dom_sf"/>
</dbReference>
<sequence length="297" mass="33203">MLSSISLVRYGRVGVGQLPSRLRTTRTMSSLVLRETDSEGIVTLKLKEPPVNALTRPLLTEITQSLHEVGLKADPTESSSVKGLVLTSNLNHQFSAGLDLRELHRPNPSDLTDYLRLFIKTLRVLTALPLPTAAVYNGHALAGGAVFGLACERRFLYRGQPSKAPKGTSYWVGLNEVAIGISIPPFLRELSHFVVNYPEEFDVYLDQGTIFQPDDALKVGLVEEIHEDLPKSLMEAKKWCLTESNSTPWKERTKAKLEARARLLKTLDDIDTQVNHLQGSVLKEDFQKMLDKRFKKA</sequence>
<organism evidence="1 2">
    <name type="scientific">Basidiobolus ranarum</name>
    <dbReference type="NCBI Taxonomy" id="34480"/>
    <lineage>
        <taxon>Eukaryota</taxon>
        <taxon>Fungi</taxon>
        <taxon>Fungi incertae sedis</taxon>
        <taxon>Zoopagomycota</taxon>
        <taxon>Entomophthoromycotina</taxon>
        <taxon>Basidiobolomycetes</taxon>
        <taxon>Basidiobolales</taxon>
        <taxon>Basidiobolaceae</taxon>
        <taxon>Basidiobolus</taxon>
    </lineage>
</organism>
<comment type="caution">
    <text evidence="1">The sequence shown here is derived from an EMBL/GenBank/DDBJ whole genome shotgun (WGS) entry which is preliminary data.</text>
</comment>
<dbReference type="GO" id="GO:0004165">
    <property type="term" value="F:delta(3)-delta(2)-enoyl-CoA isomerase activity"/>
    <property type="evidence" value="ECO:0007669"/>
    <property type="project" value="UniProtKB-EC"/>
</dbReference>
<dbReference type="CDD" id="cd06558">
    <property type="entry name" value="crotonase-like"/>
    <property type="match status" value="1"/>
</dbReference>
<dbReference type="InterPro" id="IPR001753">
    <property type="entry name" value="Enoyl-CoA_hydra/iso"/>
</dbReference>
<dbReference type="Proteomes" id="UP001479436">
    <property type="component" value="Unassembled WGS sequence"/>
</dbReference>
<dbReference type="EC" id="5.3.3.8" evidence="1"/>
<dbReference type="PANTHER" id="PTHR11941:SF45">
    <property type="entry name" value="ENOYL-COA DELTA ISOMERASE 1, MITOCHONDRIAL"/>
    <property type="match status" value="1"/>
</dbReference>
<dbReference type="Pfam" id="PF00378">
    <property type="entry name" value="ECH_1"/>
    <property type="match status" value="1"/>
</dbReference>
<dbReference type="EMBL" id="JASJQH010000068">
    <property type="protein sequence ID" value="KAK9767579.1"/>
    <property type="molecule type" value="Genomic_DNA"/>
</dbReference>